<dbReference type="EMBL" id="CAEUNJ010000169">
    <property type="protein sequence ID" value="CAB4373115.1"/>
    <property type="molecule type" value="Genomic_DNA"/>
</dbReference>
<proteinExistence type="predicted"/>
<evidence type="ECO:0000313" key="1">
    <source>
        <dbReference type="EMBL" id="CAB4373115.1"/>
    </source>
</evidence>
<sequence>MTDVANKVDADAAFETIEKVAVVAAFEVNAF</sequence>
<dbReference type="AlphaFoldDB" id="A0A6J6ARI0"/>
<organism evidence="1">
    <name type="scientific">freshwater metagenome</name>
    <dbReference type="NCBI Taxonomy" id="449393"/>
    <lineage>
        <taxon>unclassified sequences</taxon>
        <taxon>metagenomes</taxon>
        <taxon>ecological metagenomes</taxon>
    </lineage>
</organism>
<protein>
    <submittedName>
        <fullName evidence="1">Unannotated protein</fullName>
    </submittedName>
</protein>
<reference evidence="1" key="1">
    <citation type="submission" date="2020-05" db="EMBL/GenBank/DDBJ databases">
        <authorList>
            <person name="Chiriac C."/>
            <person name="Salcher M."/>
            <person name="Ghai R."/>
            <person name="Kavagutti S V."/>
        </authorList>
    </citation>
    <scope>NUCLEOTIDE SEQUENCE</scope>
</reference>
<accession>A0A6J6ARI0</accession>
<gene>
    <name evidence="1" type="ORF">UFOPK4201_02170</name>
</gene>
<name>A0A6J6ARI0_9ZZZZ</name>